<dbReference type="EMBL" id="MT142518">
    <property type="protein sequence ID" value="QJA83819.1"/>
    <property type="molecule type" value="Genomic_DNA"/>
</dbReference>
<dbReference type="AlphaFoldDB" id="A0A6M3J5L6"/>
<gene>
    <name evidence="2" type="ORF">MM415A00252_0040</name>
    <name evidence="1" type="ORF">MM415B00400_0004</name>
    <name evidence="3" type="ORF">TM448B10250_0005</name>
</gene>
<proteinExistence type="predicted"/>
<protein>
    <submittedName>
        <fullName evidence="1">Uncharacterized protein</fullName>
    </submittedName>
</protein>
<name>A0A6M3J5L6_9ZZZZ</name>
<accession>A0A6M3J5L6</accession>
<evidence type="ECO:0000313" key="3">
    <source>
        <dbReference type="EMBL" id="QJI04492.1"/>
    </source>
</evidence>
<dbReference type="EMBL" id="MT145185">
    <property type="protein sequence ID" value="QJI04492.1"/>
    <property type="molecule type" value="Genomic_DNA"/>
</dbReference>
<sequence length="71" mass="8394">MSNLPYFWELAENQIKYAGPRDKTINIKITINTARMMVGREKGLKLDYDVRGEELYEARKQRDAALMRWGE</sequence>
<evidence type="ECO:0000313" key="1">
    <source>
        <dbReference type="EMBL" id="QJA65349.1"/>
    </source>
</evidence>
<dbReference type="EMBL" id="MT141537">
    <property type="protein sequence ID" value="QJA65349.1"/>
    <property type="molecule type" value="Genomic_DNA"/>
</dbReference>
<organism evidence="1">
    <name type="scientific">viral metagenome</name>
    <dbReference type="NCBI Taxonomy" id="1070528"/>
    <lineage>
        <taxon>unclassified sequences</taxon>
        <taxon>metagenomes</taxon>
        <taxon>organismal metagenomes</taxon>
    </lineage>
</organism>
<reference evidence="1" key="1">
    <citation type="submission" date="2020-03" db="EMBL/GenBank/DDBJ databases">
        <title>The deep terrestrial virosphere.</title>
        <authorList>
            <person name="Holmfeldt K."/>
            <person name="Nilsson E."/>
            <person name="Simone D."/>
            <person name="Lopez-Fernandez M."/>
            <person name="Wu X."/>
            <person name="de Brujin I."/>
            <person name="Lundin D."/>
            <person name="Andersson A."/>
            <person name="Bertilsson S."/>
            <person name="Dopson M."/>
        </authorList>
    </citation>
    <scope>NUCLEOTIDE SEQUENCE</scope>
    <source>
        <strain evidence="2">MM415A00252</strain>
        <strain evidence="1">MM415B00400</strain>
        <strain evidence="3">TM448B10250</strain>
    </source>
</reference>
<evidence type="ECO:0000313" key="2">
    <source>
        <dbReference type="EMBL" id="QJA83819.1"/>
    </source>
</evidence>